<dbReference type="PANTHER" id="PTHR33777:SF1">
    <property type="entry name" value="UPF0045 PROTEIN ECM15"/>
    <property type="match status" value="1"/>
</dbReference>
<dbReference type="GO" id="GO:0005829">
    <property type="term" value="C:cytosol"/>
    <property type="evidence" value="ECO:0007669"/>
    <property type="project" value="TreeGrafter"/>
</dbReference>
<reference evidence="4 5" key="1">
    <citation type="submission" date="2020-07" db="EMBL/GenBank/DDBJ databases">
        <title>Gai3-2, isolated from salt lake.</title>
        <authorList>
            <person name="Cui H."/>
            <person name="Shi X."/>
        </authorList>
    </citation>
    <scope>NUCLEOTIDE SEQUENCE [LARGE SCALE GENOMIC DNA]</scope>
    <source>
        <strain evidence="4 5">Gai3-2</strain>
    </source>
</reference>
<dbReference type="KEGG" id="halg:HUG10_00570"/>
<dbReference type="GeneID" id="56027281"/>
<gene>
    <name evidence="4" type="ORF">HUG10_00570</name>
</gene>
<dbReference type="EMBL" id="CP058529">
    <property type="protein sequence ID" value="QLG26120.1"/>
    <property type="molecule type" value="Genomic_DNA"/>
</dbReference>
<protein>
    <submittedName>
        <fullName evidence="4">MTH1187 family thiamine-binding protein</fullName>
    </submittedName>
</protein>
<feature type="compositionally biased region" description="Basic and acidic residues" evidence="2">
    <location>
        <begin position="74"/>
        <end position="100"/>
    </location>
</feature>
<dbReference type="NCBIfam" id="TIGR00106">
    <property type="entry name" value="MTH1187 family thiamine-binding protein"/>
    <property type="match status" value="1"/>
</dbReference>
<sequence length="122" mass="12634">MTVIALLSVAPVVEGSMAGEVAKAVEALDDFDVSYETNPMGTVIEADDIEELMAAATAAHRAVDGDRVSTVLKIDDKRTRTEPASEKVEAVERELGRPARSDAGNEEGGGGTNADGEDGGTD</sequence>
<feature type="domain" description="Thiamine-binding protein" evidence="3">
    <location>
        <begin position="7"/>
        <end position="92"/>
    </location>
</feature>
<accession>A0A7D5KTC1</accession>
<dbReference type="InterPro" id="IPR051614">
    <property type="entry name" value="UPF0045_domain"/>
</dbReference>
<name>A0A7D5KTC1_9EURY</name>
<evidence type="ECO:0000256" key="1">
    <source>
        <dbReference type="ARBA" id="ARBA00010272"/>
    </source>
</evidence>
<evidence type="ECO:0000256" key="2">
    <source>
        <dbReference type="SAM" id="MobiDB-lite"/>
    </source>
</evidence>
<keyword evidence="5" id="KW-1185">Reference proteome</keyword>
<evidence type="ECO:0000313" key="5">
    <source>
        <dbReference type="Proteomes" id="UP000509750"/>
    </source>
</evidence>
<dbReference type="OrthoDB" id="10763at2157"/>
<evidence type="ECO:0000313" key="4">
    <source>
        <dbReference type="EMBL" id="QLG26120.1"/>
    </source>
</evidence>
<organism evidence="4 5">
    <name type="scientific">Halorarum halophilum</name>
    <dbReference type="NCBI Taxonomy" id="2743090"/>
    <lineage>
        <taxon>Archaea</taxon>
        <taxon>Methanobacteriati</taxon>
        <taxon>Methanobacteriota</taxon>
        <taxon>Stenosarchaea group</taxon>
        <taxon>Halobacteria</taxon>
        <taxon>Halobacteriales</taxon>
        <taxon>Haloferacaceae</taxon>
        <taxon>Halorarum</taxon>
    </lineage>
</organism>
<dbReference type="AlphaFoldDB" id="A0A7D5KTC1"/>
<evidence type="ECO:0000259" key="3">
    <source>
        <dbReference type="Pfam" id="PF01910"/>
    </source>
</evidence>
<dbReference type="Pfam" id="PF01910">
    <property type="entry name" value="Thiamine_BP"/>
    <property type="match status" value="1"/>
</dbReference>
<feature type="region of interest" description="Disordered" evidence="2">
    <location>
        <begin position="74"/>
        <end position="122"/>
    </location>
</feature>
<comment type="similarity">
    <text evidence="1">Belongs to the UPF0045 family.</text>
</comment>
<dbReference type="Proteomes" id="UP000509750">
    <property type="component" value="Chromosome"/>
</dbReference>
<dbReference type="RefSeq" id="WP_179167695.1">
    <property type="nucleotide sequence ID" value="NZ_CP058529.1"/>
</dbReference>
<dbReference type="InterPro" id="IPR029756">
    <property type="entry name" value="MTH1187/YkoF-like"/>
</dbReference>
<dbReference type="Gene3D" id="3.30.70.930">
    <property type="match status" value="1"/>
</dbReference>
<proteinExistence type="inferred from homology"/>
<dbReference type="SUPFAM" id="SSF89957">
    <property type="entry name" value="MTH1187/YkoF-like"/>
    <property type="match status" value="1"/>
</dbReference>
<dbReference type="InterPro" id="IPR002767">
    <property type="entry name" value="Thiamine_BP"/>
</dbReference>
<dbReference type="PANTHER" id="PTHR33777">
    <property type="entry name" value="UPF0045 PROTEIN ECM15"/>
    <property type="match status" value="1"/>
</dbReference>